<name>A0A7Y7ZBC7_PSEPU</name>
<evidence type="ECO:0000313" key="2">
    <source>
        <dbReference type="Proteomes" id="UP000542695"/>
    </source>
</evidence>
<dbReference type="RefSeq" id="WP_162208461.1">
    <property type="nucleotide sequence ID" value="NZ_JACARV010000034.1"/>
</dbReference>
<evidence type="ECO:0000313" key="1">
    <source>
        <dbReference type="EMBL" id="NWC81283.1"/>
    </source>
</evidence>
<dbReference type="Proteomes" id="UP000542695">
    <property type="component" value="Unassembled WGS sequence"/>
</dbReference>
<proteinExistence type="predicted"/>
<protein>
    <submittedName>
        <fullName evidence="1">Uncharacterized protein</fullName>
    </submittedName>
</protein>
<organism evidence="1 2">
    <name type="scientific">Pseudomonas putida</name>
    <name type="common">Arthrobacter siderocapsulatus</name>
    <dbReference type="NCBI Taxonomy" id="303"/>
    <lineage>
        <taxon>Bacteria</taxon>
        <taxon>Pseudomonadati</taxon>
        <taxon>Pseudomonadota</taxon>
        <taxon>Gammaproteobacteria</taxon>
        <taxon>Pseudomonadales</taxon>
        <taxon>Pseudomonadaceae</taxon>
        <taxon>Pseudomonas</taxon>
    </lineage>
</organism>
<accession>A0A7Y7ZBC7</accession>
<comment type="caution">
    <text evidence="1">The sequence shown here is derived from an EMBL/GenBank/DDBJ whole genome shotgun (WGS) entry which is preliminary data.</text>
</comment>
<gene>
    <name evidence="1" type="ORF">HX798_13360</name>
</gene>
<dbReference type="AlphaFoldDB" id="A0A7Y7ZBC7"/>
<reference evidence="1 2" key="1">
    <citation type="submission" date="2020-04" db="EMBL/GenBank/DDBJ databases">
        <title>Molecular characterization of pseudomonads from Agaricus bisporus reveal novel blotch 2 pathogens in Western Europe.</title>
        <authorList>
            <person name="Taparia T."/>
            <person name="Krijger M."/>
            <person name="Haynes E."/>
            <person name="Elpinstone J.G."/>
            <person name="Noble R."/>
            <person name="Van Der Wolf J."/>
        </authorList>
    </citation>
    <scope>NUCLEOTIDE SEQUENCE [LARGE SCALE GENOMIC DNA]</scope>
    <source>
        <strain evidence="1 2">P7765</strain>
    </source>
</reference>
<dbReference type="EMBL" id="JACARV010000034">
    <property type="protein sequence ID" value="NWC81283.1"/>
    <property type="molecule type" value="Genomic_DNA"/>
</dbReference>
<sequence length="59" mass="6652">MQPAPLIFSSRRLVASGIDVCVDVQMKLERRVNIDDANQLLIDEFLDAQSLQAMLTFQS</sequence>